<dbReference type="AlphaFoldDB" id="V5HEG9"/>
<reference evidence="1 2" key="2">
    <citation type="submission" date="2013-11" db="EMBL/GenBank/DDBJ databases">
        <title>Whole genome shotgun sequence of Vibrio halioticoli NBRC 102217.</title>
        <authorList>
            <person name="Isaki S."/>
            <person name="Kimura A."/>
            <person name="Ohji S."/>
            <person name="Hosoyama A."/>
            <person name="Fujita N."/>
            <person name="Hashimoto M."/>
            <person name="Hosoyama Y."/>
            <person name="Yamazoe A."/>
        </authorList>
    </citation>
    <scope>NUCLEOTIDE SEQUENCE [LARGE SCALE GENOMIC DNA]</scope>
    <source>
        <strain evidence="1 2">NBRC 102217</strain>
    </source>
</reference>
<organism evidence="1 2">
    <name type="scientific">Vibrio halioticoli NBRC 102217</name>
    <dbReference type="NCBI Taxonomy" id="1219072"/>
    <lineage>
        <taxon>Bacteria</taxon>
        <taxon>Pseudomonadati</taxon>
        <taxon>Pseudomonadota</taxon>
        <taxon>Gammaproteobacteria</taxon>
        <taxon>Vibrionales</taxon>
        <taxon>Vibrionaceae</taxon>
        <taxon>Vibrio</taxon>
    </lineage>
</organism>
<accession>V5HEG9</accession>
<dbReference type="Gene3D" id="3.40.50.12580">
    <property type="match status" value="1"/>
</dbReference>
<dbReference type="GO" id="GO:0047355">
    <property type="term" value="F:CDP-glycerol glycerophosphotransferase activity"/>
    <property type="evidence" value="ECO:0007669"/>
    <property type="project" value="InterPro"/>
</dbReference>
<dbReference type="SUPFAM" id="SSF53756">
    <property type="entry name" value="UDP-Glycosyltransferase/glycogen phosphorylase"/>
    <property type="match status" value="1"/>
</dbReference>
<dbReference type="Proteomes" id="UP000017800">
    <property type="component" value="Unassembled WGS sequence"/>
</dbReference>
<proteinExistence type="predicted"/>
<name>V5HEG9_9VIBR</name>
<protein>
    <recommendedName>
        <fullName evidence="3">CDP-glycerol--glycerophosphate glycerophosphotransferase</fullName>
    </recommendedName>
</protein>
<reference evidence="1 2" key="1">
    <citation type="submission" date="2013-10" db="EMBL/GenBank/DDBJ databases">
        <authorList>
            <person name="Ichikawa N."/>
            <person name="Kimura A."/>
            <person name="Ohji S."/>
            <person name="Hosoyama A."/>
            <person name="Fujita N."/>
        </authorList>
    </citation>
    <scope>NUCLEOTIDE SEQUENCE [LARGE SCALE GENOMIC DNA]</scope>
    <source>
        <strain evidence="1 2">NBRC 102217</strain>
    </source>
</reference>
<evidence type="ECO:0000313" key="2">
    <source>
        <dbReference type="Proteomes" id="UP000017800"/>
    </source>
</evidence>
<dbReference type="InterPro" id="IPR016886">
    <property type="entry name" value="UCP028458_glyceroPtfrase"/>
</dbReference>
<evidence type="ECO:0000313" key="1">
    <source>
        <dbReference type="EMBL" id="GAD87965.1"/>
    </source>
</evidence>
<sequence>MICHNRRYLMYISQNYSYAILRPLEKYILSQGGEVMWFLEGDEVNHEYLKPNELKLVNVSDVISWNPDAVFVPGNMVPNFIPGLKVAVFHGFNAGKVNRRGRLDHFEIRGCFDLYCTQGPETTGPFLELAKKYKYFDVAETGWPALDPLFTIDPSNPFNVQNDERPTVLMCSTFSRHLSCAPILFEKIKELSQETKWRWLVQFHPKMPKDIVEKYKSLQNENLTFVETDDVVPLLKAADVMLCDTSSVLLMFLIQRKPVVTFRNRSPSNYLINVDNIDEVEGALEMALLNTESQNKIIGDYANHIHPFNDGQSSARVIHKVNEMLDCGAKRPPKPLNILRQLKLRKKLKYFNW</sequence>
<keyword evidence="2" id="KW-1185">Reference proteome</keyword>
<evidence type="ECO:0008006" key="3">
    <source>
        <dbReference type="Google" id="ProtNLM"/>
    </source>
</evidence>
<dbReference type="PIRSF" id="PIRSF028458">
    <property type="entry name" value="UCP028458_glyceroPtfrase"/>
    <property type="match status" value="1"/>
</dbReference>
<dbReference type="InterPro" id="IPR043148">
    <property type="entry name" value="TagF_C"/>
</dbReference>
<dbReference type="Pfam" id="PF04464">
    <property type="entry name" value="Glyphos_transf"/>
    <property type="match status" value="1"/>
</dbReference>
<dbReference type="eggNOG" id="COG1887">
    <property type="taxonomic scope" value="Bacteria"/>
</dbReference>
<dbReference type="EMBL" id="BAUJ01000003">
    <property type="protein sequence ID" value="GAD87965.1"/>
    <property type="molecule type" value="Genomic_DNA"/>
</dbReference>
<comment type="caution">
    <text evidence="1">The sequence shown here is derived from an EMBL/GenBank/DDBJ whole genome shotgun (WGS) entry which is preliminary data.</text>
</comment>
<dbReference type="GO" id="GO:0016020">
    <property type="term" value="C:membrane"/>
    <property type="evidence" value="ECO:0007669"/>
    <property type="project" value="InterPro"/>
</dbReference>
<gene>
    <name evidence="1" type="ORF">VHA01S_003_00410</name>
</gene>
<dbReference type="InterPro" id="IPR007554">
    <property type="entry name" value="Glycerophosphate_synth"/>
</dbReference>